<gene>
    <name evidence="2" type="ORF">ANN_00421</name>
</gene>
<protein>
    <recommendedName>
        <fullName evidence="1">Reverse transcriptase domain-containing protein</fullName>
    </recommendedName>
</protein>
<dbReference type="Proteomes" id="UP001148838">
    <property type="component" value="Unassembled WGS sequence"/>
</dbReference>
<evidence type="ECO:0000259" key="1">
    <source>
        <dbReference type="Pfam" id="PF00078"/>
    </source>
</evidence>
<keyword evidence="3" id="KW-1185">Reference proteome</keyword>
<dbReference type="InterPro" id="IPR000477">
    <property type="entry name" value="RT_dom"/>
</dbReference>
<name>A0ABQ8TTJ8_PERAM</name>
<feature type="domain" description="Reverse transcriptase" evidence="1">
    <location>
        <begin position="233"/>
        <end position="312"/>
    </location>
</feature>
<dbReference type="PANTHER" id="PTHR47027:SF29">
    <property type="entry name" value="C2H2-TYPE DOMAIN-CONTAINING PROTEIN"/>
    <property type="match status" value="1"/>
</dbReference>
<proteinExistence type="predicted"/>
<sequence>MRSGRKRCVLNLFQTLCAENPTYSLEKVAEMAGKLTGVEKASVYRIRREAKMNDNKLKSPVKFRKTVPLLEKCDEFTKSAIRSKVRQFFFRQELPTLDKILAAVNGDEDNSDNNLPKFSSAISMVRWLIKTIKVTKKKSEYRHRLDVAPDREFNFVQFSPTSEKFVRRGQGIDWEDDIQIGLRNVGYDDRNWINLAQASLCEGSNEPLVEKGILKYAIRKVQDNTEGLELNGLHQLLVYADDVNMLGENPQTIRENAEIIVEASKAIGLEVNPEKTKYMIMSRDQNIVRNGTIKIEDLSFEEVEKFKYLGATVTNINDTREEIKRRINLGNACYYSVQKPLSSSLLSKI</sequence>
<dbReference type="PANTHER" id="PTHR47027">
    <property type="entry name" value="REVERSE TRANSCRIPTASE DOMAIN-CONTAINING PROTEIN"/>
    <property type="match status" value="1"/>
</dbReference>
<organism evidence="2 3">
    <name type="scientific">Periplaneta americana</name>
    <name type="common">American cockroach</name>
    <name type="synonym">Blatta americana</name>
    <dbReference type="NCBI Taxonomy" id="6978"/>
    <lineage>
        <taxon>Eukaryota</taxon>
        <taxon>Metazoa</taxon>
        <taxon>Ecdysozoa</taxon>
        <taxon>Arthropoda</taxon>
        <taxon>Hexapoda</taxon>
        <taxon>Insecta</taxon>
        <taxon>Pterygota</taxon>
        <taxon>Neoptera</taxon>
        <taxon>Polyneoptera</taxon>
        <taxon>Dictyoptera</taxon>
        <taxon>Blattodea</taxon>
        <taxon>Blattoidea</taxon>
        <taxon>Blattidae</taxon>
        <taxon>Blattinae</taxon>
        <taxon>Periplaneta</taxon>
    </lineage>
</organism>
<dbReference type="Pfam" id="PF00078">
    <property type="entry name" value="RVT_1"/>
    <property type="match status" value="1"/>
</dbReference>
<dbReference type="EMBL" id="JAJSOF020000003">
    <property type="protein sequence ID" value="KAJ4449027.1"/>
    <property type="molecule type" value="Genomic_DNA"/>
</dbReference>
<evidence type="ECO:0000313" key="2">
    <source>
        <dbReference type="EMBL" id="KAJ4449027.1"/>
    </source>
</evidence>
<accession>A0ABQ8TTJ8</accession>
<reference evidence="2 3" key="1">
    <citation type="journal article" date="2022" name="Allergy">
        <title>Genome assembly and annotation of Periplaneta americana reveal a comprehensive cockroach allergen profile.</title>
        <authorList>
            <person name="Wang L."/>
            <person name="Xiong Q."/>
            <person name="Saelim N."/>
            <person name="Wang L."/>
            <person name="Nong W."/>
            <person name="Wan A.T."/>
            <person name="Shi M."/>
            <person name="Liu X."/>
            <person name="Cao Q."/>
            <person name="Hui J.H.L."/>
            <person name="Sookrung N."/>
            <person name="Leung T.F."/>
            <person name="Tungtrongchitr A."/>
            <person name="Tsui S.K.W."/>
        </authorList>
    </citation>
    <scope>NUCLEOTIDE SEQUENCE [LARGE SCALE GENOMIC DNA]</scope>
    <source>
        <strain evidence="2">PWHHKU_190912</strain>
    </source>
</reference>
<comment type="caution">
    <text evidence="2">The sequence shown here is derived from an EMBL/GenBank/DDBJ whole genome shotgun (WGS) entry which is preliminary data.</text>
</comment>
<evidence type="ECO:0000313" key="3">
    <source>
        <dbReference type="Proteomes" id="UP001148838"/>
    </source>
</evidence>